<dbReference type="RefSeq" id="WP_185693600.1">
    <property type="nucleotide sequence ID" value="NZ_JACHVA010000106.1"/>
</dbReference>
<evidence type="ECO:0000313" key="2">
    <source>
        <dbReference type="Proteomes" id="UP000525652"/>
    </source>
</evidence>
<dbReference type="Proteomes" id="UP000525652">
    <property type="component" value="Unassembled WGS sequence"/>
</dbReference>
<reference evidence="1 2" key="1">
    <citation type="submission" date="2020-07" db="EMBL/GenBank/DDBJ databases">
        <authorList>
            <person name="Feng X."/>
        </authorList>
    </citation>
    <scope>NUCLEOTIDE SEQUENCE [LARGE SCALE GENOMIC DNA]</scope>
    <source>
        <strain evidence="1 2">JCM14086</strain>
    </source>
</reference>
<dbReference type="AlphaFoldDB" id="A0A7X1AZS4"/>
<gene>
    <name evidence="1" type="ORF">H5P30_14230</name>
</gene>
<proteinExistence type="predicted"/>
<accession>A0A7X1AZS4</accession>
<dbReference type="EMBL" id="JACHVA010000106">
    <property type="protein sequence ID" value="MBC2602937.1"/>
    <property type="molecule type" value="Genomic_DNA"/>
</dbReference>
<protein>
    <submittedName>
        <fullName evidence="1">Uncharacterized protein</fullName>
    </submittedName>
</protein>
<comment type="caution">
    <text evidence="1">The sequence shown here is derived from an EMBL/GenBank/DDBJ whole genome shotgun (WGS) entry which is preliminary data.</text>
</comment>
<feature type="non-terminal residue" evidence="1">
    <location>
        <position position="1204"/>
    </location>
</feature>
<organism evidence="1 2">
    <name type="scientific">Puniceicoccus vermicola</name>
    <dbReference type="NCBI Taxonomy" id="388746"/>
    <lineage>
        <taxon>Bacteria</taxon>
        <taxon>Pseudomonadati</taxon>
        <taxon>Verrucomicrobiota</taxon>
        <taxon>Opitutia</taxon>
        <taxon>Puniceicoccales</taxon>
        <taxon>Puniceicoccaceae</taxon>
        <taxon>Puniceicoccus</taxon>
    </lineage>
</organism>
<name>A0A7X1AZS4_9BACT</name>
<evidence type="ECO:0000313" key="1">
    <source>
        <dbReference type="EMBL" id="MBC2602937.1"/>
    </source>
</evidence>
<sequence length="1204" mass="132106">MMEEAPQQRQIGLDRKTGFALLVSLSLLSLLLLLVLALSVFLRVEAQGAESSRNLTLARQNALCGLSAAFGELQRSLGPDTRVNARTQIIARDERMDISDSDLPSADSPKAWWVGVVDSDGESSFQRSTGETPVVWLVSGLKKNGTNALTDSDPFQESGAISLFADGSIDLTLLTDGEPIQGGRVPIRFSGSDTALGSYAWIVDDEGAKAQIAFQDPLDGGLAEPLGGGVLPGAFDLAILEGMDGLSGILLEDLNSLISLAQLSVLGADRDVALGKRFDYTTQSLGVLADVRNGGLKRDLTIAFERQAVFDEVFDEFAGGRPKLTTAALTGDPRRQRVLMDREKLSASNDLLRGGYIHWEVFKDYYNLKRFIMNLMDPVTGQNVASLDPTLFAIDGLKVPSRPEWPKVKFYGGGLGPHDMAADPGKYHPEHPYGDFLVAATEYGDDVTFLRGSESGFSVESLPRRLGLPRRANEYRHSPITPVLSLLQVNSWLEKWRDNPDNPENIDLQSKVQVWSSFYNPYNIGIDMTSNYVEGSTLMKPIRGPFLMNYPGVQMNFGGELTESVESIFAIVDPVGDRSYYASFNALENGANVGYYNLSSYSEEPVLLNPGRSHVLARAEDIASAGSPMYSGYTDDVADQALYGIWNNIYDVSRDPQVFEASVVWASPALMHGLHFHANPVPKVMNANGDVIARFEPSAAQVLFAPFAWDRILWTYAREDGKDPEGKRALKILRGDVPRPGKKLRTTGPVLPSRNVVLSAEMRLRTTKEPGESVPLLAAANVRAMWCNPRWDYGISSSTDSPILAAYSIENEGETYEPRVQMKPGNNGRGYSYWGSGNGPADGYDRVILFDVPRVDLVSLGQLQHANAGRFSYEPSYIVGNSYPNPRIKPLDQWRASVTDQFSGFDTGLDEDENWGISGSFNLYDASYLVNEHLWDSFIFTTIPQVADNYGETGIEPSFEELLSGEASLPNPRFKPYTPGDSQFTAEVLQDVGDEESGSFFHNAGHLMVEGMFNVNSTSVDAWEAFLSGTHKLPVQKLTENGQIADFWSSSEIEGVRFPRVQMVMDNTSPESPAGEGNDSFWIGFRTLKQEEVRRLAEEIVVEVRKRGPFLSLGDFVNRKLEDGELGEAGALQAAIDRTINISIDGDIAEEATNPSVPGQMSQAAGFPGYLQQGDILQALSPYMTVRSDTFTVRVYGDRVSPVT</sequence>
<keyword evidence="2" id="KW-1185">Reference proteome</keyword>